<proteinExistence type="predicted"/>
<evidence type="ECO:0000313" key="2">
    <source>
        <dbReference type="Proteomes" id="UP000004621"/>
    </source>
</evidence>
<comment type="caution">
    <text evidence="1">The sequence shown here is derived from an EMBL/GenBank/DDBJ whole genome shotgun (WGS) entry which is preliminary data.</text>
</comment>
<dbReference type="Proteomes" id="UP000004621">
    <property type="component" value="Unassembled WGS sequence"/>
</dbReference>
<gene>
    <name evidence="1" type="ORF">NEISUBOT_03060</name>
</gene>
<evidence type="ECO:0000313" key="1">
    <source>
        <dbReference type="EMBL" id="EFC53063.1"/>
    </source>
</evidence>
<organism evidence="1 2">
    <name type="scientific">Neisseria subflava NJ9703</name>
    <dbReference type="NCBI Taxonomy" id="546268"/>
    <lineage>
        <taxon>Bacteria</taxon>
        <taxon>Pseudomonadati</taxon>
        <taxon>Pseudomonadota</taxon>
        <taxon>Betaproteobacteria</taxon>
        <taxon>Neisseriales</taxon>
        <taxon>Neisseriaceae</taxon>
        <taxon>Neisseria</taxon>
    </lineage>
</organism>
<dbReference type="Gene3D" id="3.40.50.10320">
    <property type="entry name" value="LmbE-like"/>
    <property type="match status" value="1"/>
</dbReference>
<dbReference type="SUPFAM" id="SSF102588">
    <property type="entry name" value="LmbE-like"/>
    <property type="match status" value="1"/>
</dbReference>
<name>A0A9W5N088_NEISU</name>
<dbReference type="InterPro" id="IPR003737">
    <property type="entry name" value="GlcNAc_PI_deacetylase-related"/>
</dbReference>
<dbReference type="AlphaFoldDB" id="A0A9W5N088"/>
<dbReference type="Pfam" id="PF02585">
    <property type="entry name" value="PIG-L"/>
    <property type="match status" value="1"/>
</dbReference>
<dbReference type="InterPro" id="IPR024078">
    <property type="entry name" value="LmbE-like_dom_sf"/>
</dbReference>
<accession>A0A9W5N088</accession>
<dbReference type="EMBL" id="ACEO02000001">
    <property type="protein sequence ID" value="EFC53063.1"/>
    <property type="molecule type" value="Genomic_DNA"/>
</dbReference>
<protein>
    <submittedName>
        <fullName evidence="1">N-acetylglucosaminylphosphatidylinositol deacetylase</fullName>
    </submittedName>
</protein>
<sequence>MFLILTGLILTFFILLFIITSIIHKKQFAYNTHQDYNYPSLPSTAHATLKGGSLTLPATVSGQDTVIAKIRIKSNWMGLLFLPFIETISSKGKWKQYFEYGAKGVRYINLSDTFSDSDKTIRLEGKYLSLPDQEIELSVYPRENLDGKKILVLAPHADDAELSAYGLYEKHAANSMICTLTASEGGSFHYGNLYSTCDCDTQAQYLQKGRMRVWNSLTVPLLAGVPSENILQLGYFDSTLTAMRQNPEKEIKSTKIDTTDVYIFRRANTSPLAKHLKPGSTWNSLVDNLGYLIETFQPDIIVSPSPNIDAHPDHQHTALAAIEALRKIDYRRGNLFLHTIHYLSDDFPIGKVGSSLSLPPSSEQPFYFQSIYSHPLDREEQNRKLLALDAMNDIRPNSDGYMRWSTMIFKGLNKLRHHVLHLDKDLVNRFVRSNEFFYTVPISDLYQEDTLKQITYQGKAL</sequence>
<reference evidence="1 2" key="1">
    <citation type="submission" date="2010-01" db="EMBL/GenBank/DDBJ databases">
        <authorList>
            <person name="Weinstock G."/>
            <person name="Sodergren E."/>
            <person name="Clifton S."/>
            <person name="Fulton L."/>
            <person name="Fulton B."/>
            <person name="Courtney L."/>
            <person name="Fronick C."/>
            <person name="Harrison M."/>
            <person name="Strong C."/>
            <person name="Farmer C."/>
            <person name="Delahaunty K."/>
            <person name="Markovic C."/>
            <person name="Hall O."/>
            <person name="Minx P."/>
            <person name="Tomlinson C."/>
            <person name="Mitreva M."/>
            <person name="Nelson J."/>
            <person name="Hou S."/>
            <person name="Wollam A."/>
            <person name="Pepin K.H."/>
            <person name="Johnson M."/>
            <person name="Bhonagiri V."/>
            <person name="Nash W.E."/>
            <person name="Warren W."/>
            <person name="Chinwalla A."/>
            <person name="Mardis E.R."/>
            <person name="Wilson R.K."/>
        </authorList>
    </citation>
    <scope>NUCLEOTIDE SEQUENCE [LARGE SCALE GENOMIC DNA]</scope>
    <source>
        <strain evidence="1 2">NJ9703</strain>
    </source>
</reference>
<dbReference type="RefSeq" id="WP_004518827.1">
    <property type="nucleotide sequence ID" value="NZ_ACEO02000001.1"/>
</dbReference>